<sequence>MTRFTVSLFTMTVFSCEMQQKVDFNAEIRPIINSKCISCHGGVKKSGGFSLLFRSEALAPTESGSPAILPGEPENSELIKRIQHHDPELRMPLDASPLSDKEIRLLTQWIEQGAEWEDHWAFVSPKPVSPPEPEDLWVQNAIDPFVLDQLQDNGLQPNPKADKATLLRRVSLDLTGIPPSPEQVRHFEEDTSGNAYEKVVDRLLASPQYGERWAAMWLDLARYADSKGYEADRHRDIWRYRDWVIEAFNQDMPFDQFTIEQLAGDLLPNSTREQQIATAFHRNTMTNDEGGTDDEEFRVAAVLDRVNTTWDVWQGVTFACVQCHSHPYDPFRHKEYYQFYAFFNQTEDSDKYPDEPPFMLVYQQEEDGQRKQIQAYLDSLTRSGETTRKSQRQIARKEEELKQLKAYKLPVMKELSVENSRKTHVFDRGNWLTHGEEVWANVPGSLPSMPADAPANRLGMAQWLVSEENPLTARVTVNRFWGQLFGKGFVETQEDFGSQGFKPTHPELLDYLALHFIHEQKWSVKKLLKMMVMSATYQQSSKVRPEVLDKDPYNYLLARGPRFRLTAEQLRDQALAVSGLLSTKMYGPSVMPPQPEGIWQVVYNGSRWVTSQGEDRYRRALYTYIRRTSPYPSMITFDGPSREFCLTRRINTNTPLQALVTLNDPVYLEAAQALAKHMREKGGEQLQEKIRYGYEKVLLKSPSSKTLQTLTALYHESQQHYQDSVMQAVKQTDNPSKAFEPELAGLTVVANAMMNLDSFIMKE</sequence>
<evidence type="ECO:0000259" key="5">
    <source>
        <dbReference type="PROSITE" id="PS51007"/>
    </source>
</evidence>
<dbReference type="InterPro" id="IPR036909">
    <property type="entry name" value="Cyt_c-like_dom_sf"/>
</dbReference>
<keyword evidence="1 4" id="KW-0349">Heme</keyword>
<evidence type="ECO:0000256" key="2">
    <source>
        <dbReference type="ARBA" id="ARBA00022723"/>
    </source>
</evidence>
<dbReference type="Pfam" id="PF07583">
    <property type="entry name" value="PSCyt2"/>
    <property type="match status" value="1"/>
</dbReference>
<dbReference type="InterPro" id="IPR022655">
    <property type="entry name" value="DUF1553"/>
</dbReference>
<evidence type="ECO:0000256" key="4">
    <source>
        <dbReference type="PROSITE-ProRule" id="PRU00433"/>
    </source>
</evidence>
<dbReference type="InterPro" id="IPR009056">
    <property type="entry name" value="Cyt_c-like_dom"/>
</dbReference>
<evidence type="ECO:0000256" key="3">
    <source>
        <dbReference type="ARBA" id="ARBA00023004"/>
    </source>
</evidence>
<dbReference type="Pfam" id="PF07587">
    <property type="entry name" value="PSD1"/>
    <property type="match status" value="1"/>
</dbReference>
<dbReference type="GO" id="GO:0046872">
    <property type="term" value="F:metal ion binding"/>
    <property type="evidence" value="ECO:0007669"/>
    <property type="project" value="UniProtKB-KW"/>
</dbReference>
<dbReference type="Pfam" id="PF07635">
    <property type="entry name" value="PSCyt1"/>
    <property type="match status" value="1"/>
</dbReference>
<evidence type="ECO:0000313" key="7">
    <source>
        <dbReference type="Proteomes" id="UP001403385"/>
    </source>
</evidence>
<keyword evidence="7" id="KW-1185">Reference proteome</keyword>
<dbReference type="InterPro" id="IPR011429">
    <property type="entry name" value="Cyt_c_Planctomycete-type"/>
</dbReference>
<name>A0AAW9S4W3_9BACT</name>
<dbReference type="PROSITE" id="PS51257">
    <property type="entry name" value="PROKAR_LIPOPROTEIN"/>
    <property type="match status" value="1"/>
</dbReference>
<feature type="domain" description="Cytochrome c" evidence="5">
    <location>
        <begin position="20"/>
        <end position="114"/>
    </location>
</feature>
<gene>
    <name evidence="6" type="ORF">AAG747_05825</name>
</gene>
<evidence type="ECO:0000256" key="1">
    <source>
        <dbReference type="ARBA" id="ARBA00022617"/>
    </source>
</evidence>
<keyword evidence="2 4" id="KW-0479">Metal-binding</keyword>
<dbReference type="GO" id="GO:0009055">
    <property type="term" value="F:electron transfer activity"/>
    <property type="evidence" value="ECO:0007669"/>
    <property type="project" value="InterPro"/>
</dbReference>
<evidence type="ECO:0000313" key="6">
    <source>
        <dbReference type="EMBL" id="MEN7547414.1"/>
    </source>
</evidence>
<comment type="caution">
    <text evidence="6">The sequence shown here is derived from an EMBL/GenBank/DDBJ whole genome shotgun (WGS) entry which is preliminary data.</text>
</comment>
<keyword evidence="3 4" id="KW-0408">Iron</keyword>
<dbReference type="SUPFAM" id="SSF46626">
    <property type="entry name" value="Cytochrome c"/>
    <property type="match status" value="1"/>
</dbReference>
<dbReference type="AlphaFoldDB" id="A0AAW9S4W3"/>
<accession>A0AAW9S4W3</accession>
<proteinExistence type="predicted"/>
<dbReference type="PANTHER" id="PTHR35889">
    <property type="entry name" value="CYCLOINULO-OLIGOSACCHARIDE FRUCTANOTRANSFERASE-RELATED"/>
    <property type="match status" value="1"/>
</dbReference>
<dbReference type="InterPro" id="IPR011444">
    <property type="entry name" value="DUF1549"/>
</dbReference>
<organism evidence="6 7">
    <name type="scientific">Rapidithrix thailandica</name>
    <dbReference type="NCBI Taxonomy" id="413964"/>
    <lineage>
        <taxon>Bacteria</taxon>
        <taxon>Pseudomonadati</taxon>
        <taxon>Bacteroidota</taxon>
        <taxon>Cytophagia</taxon>
        <taxon>Cytophagales</taxon>
        <taxon>Flammeovirgaceae</taxon>
        <taxon>Rapidithrix</taxon>
    </lineage>
</organism>
<dbReference type="PROSITE" id="PS51007">
    <property type="entry name" value="CYTC"/>
    <property type="match status" value="1"/>
</dbReference>
<dbReference type="EMBL" id="JBDKWZ010000003">
    <property type="protein sequence ID" value="MEN7547414.1"/>
    <property type="molecule type" value="Genomic_DNA"/>
</dbReference>
<reference evidence="6 7" key="1">
    <citation type="submission" date="2024-04" db="EMBL/GenBank/DDBJ databases">
        <title>Novel genus in family Flammeovirgaceae.</title>
        <authorList>
            <person name="Nguyen T.H."/>
            <person name="Vuong T.Q."/>
            <person name="Le H."/>
            <person name="Kim S.-G."/>
        </authorList>
    </citation>
    <scope>NUCLEOTIDE SEQUENCE [LARGE SCALE GENOMIC DNA]</scope>
    <source>
        <strain evidence="6 7">JCM 23209</strain>
    </source>
</reference>
<dbReference type="Proteomes" id="UP001403385">
    <property type="component" value="Unassembled WGS sequence"/>
</dbReference>
<dbReference type="GO" id="GO:0020037">
    <property type="term" value="F:heme binding"/>
    <property type="evidence" value="ECO:0007669"/>
    <property type="project" value="InterPro"/>
</dbReference>
<dbReference type="PANTHER" id="PTHR35889:SF3">
    <property type="entry name" value="F-BOX DOMAIN-CONTAINING PROTEIN"/>
    <property type="match status" value="1"/>
</dbReference>
<protein>
    <submittedName>
        <fullName evidence="6">PSD1 and planctomycete cytochrome C domain-containing protein</fullName>
    </submittedName>
</protein>